<reference evidence="1" key="1">
    <citation type="submission" date="2021-02" db="EMBL/GenBank/DDBJ databases">
        <authorList>
            <person name="Nowell W R."/>
        </authorList>
    </citation>
    <scope>NUCLEOTIDE SEQUENCE</scope>
</reference>
<dbReference type="Proteomes" id="UP000663889">
    <property type="component" value="Unassembled WGS sequence"/>
</dbReference>
<dbReference type="EMBL" id="CAJNOU010002092">
    <property type="protein sequence ID" value="CAF1289025.1"/>
    <property type="molecule type" value="Genomic_DNA"/>
</dbReference>
<organism evidence="1 2">
    <name type="scientific">Rotaria sordida</name>
    <dbReference type="NCBI Taxonomy" id="392033"/>
    <lineage>
        <taxon>Eukaryota</taxon>
        <taxon>Metazoa</taxon>
        <taxon>Spiralia</taxon>
        <taxon>Gnathifera</taxon>
        <taxon>Rotifera</taxon>
        <taxon>Eurotatoria</taxon>
        <taxon>Bdelloidea</taxon>
        <taxon>Philodinida</taxon>
        <taxon>Philodinidae</taxon>
        <taxon>Rotaria</taxon>
    </lineage>
</organism>
<proteinExistence type="predicted"/>
<evidence type="ECO:0000313" key="1">
    <source>
        <dbReference type="EMBL" id="CAF1289025.1"/>
    </source>
</evidence>
<protein>
    <submittedName>
        <fullName evidence="1">Uncharacterized protein</fullName>
    </submittedName>
</protein>
<name>A0A815CYB0_9BILA</name>
<evidence type="ECO:0000313" key="2">
    <source>
        <dbReference type="Proteomes" id="UP000663889"/>
    </source>
</evidence>
<accession>A0A815CYB0</accession>
<feature type="non-terminal residue" evidence="1">
    <location>
        <position position="26"/>
    </location>
</feature>
<gene>
    <name evidence="1" type="ORF">SEV965_LOCUS25667</name>
</gene>
<comment type="caution">
    <text evidence="1">The sequence shown here is derived from an EMBL/GenBank/DDBJ whole genome shotgun (WGS) entry which is preliminary data.</text>
</comment>
<sequence>MIRTKRQRNNIFDDDSINKKRTLFDK</sequence>
<dbReference type="AlphaFoldDB" id="A0A815CYB0"/>